<dbReference type="InterPro" id="IPR032675">
    <property type="entry name" value="LRR_dom_sf"/>
</dbReference>
<dbReference type="SUPFAM" id="SSF52047">
    <property type="entry name" value="RNI-like"/>
    <property type="match status" value="1"/>
</dbReference>
<sequence length="614" mass="69102">MGISGWKWHPDRGADIDPTMKDTWDDWMAKNPEGSCRRWRHCRGREFESELRADFLGFFPVKQSFGEESKLFKIQVKKKRFEFRNELGSTCSDTFQAMDLTLQSILKSNNPPDPHQVHAIRGLLTSALNELSTLDDTLLKLSLVSAELQKQRNCCGETVTALRCALSPIRSIPPEIMAEIFLICRDNALRSSTYSIADVNRVPMLLTHVSSRWRGVCLSTQHLWDNVIIDVDAATAMPSHNLVRQIIARSGTLPLRVSLTTAHSTSDMDPRYLQQVLAVLFEAQDRLQDISLDILYSDLPAAFWDQSRMLPLLSSVNIELRDEEDGVFDSAGVVRLFSAAPSVREVDIRAKTTPAVFWANSFAWSGLTVLSLRVPLNTRVARDLLIQCPEIQVFDVLLDSADSSMQPLKKIYSFKDLSHFTIFFEVDQREFLALFFAQLAFPSLESLTLGSHTESTHVLQELYHRAPFKLVDLVLLQLDLSMDNITPFLQLLPSLQTLHLECYGFNDALFSDFTFNPHAPVPSLTLPLLRSLAFADLEYDENMIDFHGNVVASLAESVSQHLNGHNSAFPELQSLGLYLSGPAFDHDVEQRLAEACSSGVVRYSRVSNPLSPPE</sequence>
<comment type="caution">
    <text evidence="1">The sequence shown here is derived from an EMBL/GenBank/DDBJ whole genome shotgun (WGS) entry which is preliminary data.</text>
</comment>
<organism evidence="1 2">
    <name type="scientific">Mycena albidolilacea</name>
    <dbReference type="NCBI Taxonomy" id="1033008"/>
    <lineage>
        <taxon>Eukaryota</taxon>
        <taxon>Fungi</taxon>
        <taxon>Dikarya</taxon>
        <taxon>Basidiomycota</taxon>
        <taxon>Agaricomycotina</taxon>
        <taxon>Agaricomycetes</taxon>
        <taxon>Agaricomycetidae</taxon>
        <taxon>Agaricales</taxon>
        <taxon>Marasmiineae</taxon>
        <taxon>Mycenaceae</taxon>
        <taxon>Mycena</taxon>
    </lineage>
</organism>
<evidence type="ECO:0008006" key="3">
    <source>
        <dbReference type="Google" id="ProtNLM"/>
    </source>
</evidence>
<dbReference type="Gene3D" id="3.80.10.10">
    <property type="entry name" value="Ribonuclease Inhibitor"/>
    <property type="match status" value="1"/>
</dbReference>
<keyword evidence="2" id="KW-1185">Reference proteome</keyword>
<evidence type="ECO:0000313" key="1">
    <source>
        <dbReference type="EMBL" id="KAJ7366592.1"/>
    </source>
</evidence>
<dbReference type="EMBL" id="JARIHO010000002">
    <property type="protein sequence ID" value="KAJ7366592.1"/>
    <property type="molecule type" value="Genomic_DNA"/>
</dbReference>
<name>A0AAD7ARC1_9AGAR</name>
<evidence type="ECO:0000313" key="2">
    <source>
        <dbReference type="Proteomes" id="UP001218218"/>
    </source>
</evidence>
<proteinExistence type="predicted"/>
<reference evidence="1" key="1">
    <citation type="submission" date="2023-03" db="EMBL/GenBank/DDBJ databases">
        <title>Massive genome expansion in bonnet fungi (Mycena s.s.) driven by repeated elements and novel gene families across ecological guilds.</title>
        <authorList>
            <consortium name="Lawrence Berkeley National Laboratory"/>
            <person name="Harder C.B."/>
            <person name="Miyauchi S."/>
            <person name="Viragh M."/>
            <person name="Kuo A."/>
            <person name="Thoen E."/>
            <person name="Andreopoulos B."/>
            <person name="Lu D."/>
            <person name="Skrede I."/>
            <person name="Drula E."/>
            <person name="Henrissat B."/>
            <person name="Morin E."/>
            <person name="Kohler A."/>
            <person name="Barry K."/>
            <person name="LaButti K."/>
            <person name="Morin E."/>
            <person name="Salamov A."/>
            <person name="Lipzen A."/>
            <person name="Mereny Z."/>
            <person name="Hegedus B."/>
            <person name="Baldrian P."/>
            <person name="Stursova M."/>
            <person name="Weitz H."/>
            <person name="Taylor A."/>
            <person name="Grigoriev I.V."/>
            <person name="Nagy L.G."/>
            <person name="Martin F."/>
            <person name="Kauserud H."/>
        </authorList>
    </citation>
    <scope>NUCLEOTIDE SEQUENCE</scope>
    <source>
        <strain evidence="1">CBHHK002</strain>
    </source>
</reference>
<dbReference type="AlphaFoldDB" id="A0AAD7ARC1"/>
<accession>A0AAD7ARC1</accession>
<dbReference type="Proteomes" id="UP001218218">
    <property type="component" value="Unassembled WGS sequence"/>
</dbReference>
<gene>
    <name evidence="1" type="ORF">DFH08DRAFT_1003776</name>
</gene>
<protein>
    <recommendedName>
        <fullName evidence="3">F-box domain-containing protein</fullName>
    </recommendedName>
</protein>